<dbReference type="EMBL" id="JADQBC010000012">
    <property type="protein sequence ID" value="MBR8826835.1"/>
    <property type="molecule type" value="Genomic_DNA"/>
</dbReference>
<protein>
    <submittedName>
        <fullName evidence="1">Uncharacterized protein</fullName>
    </submittedName>
</protein>
<gene>
    <name evidence="1" type="ORF">DSM107014_02850</name>
</gene>
<dbReference type="Proteomes" id="UP000767446">
    <property type="component" value="Unassembled WGS sequence"/>
</dbReference>
<sequence length="73" mass="8616">MSWVNKFNLFRHTYHLYTLLFTGPEEAQQQTTQEDAFNDAYAGCLRGRGYRARVTRVTSTRYIEYKLGAPKYN</sequence>
<name>A0A941GNT9_9CHRO</name>
<organism evidence="1 2">
    <name type="scientific">Gomphosphaeria aponina SAG 52.96 = DSM 107014</name>
    <dbReference type="NCBI Taxonomy" id="1521640"/>
    <lineage>
        <taxon>Bacteria</taxon>
        <taxon>Bacillati</taxon>
        <taxon>Cyanobacteriota</taxon>
        <taxon>Cyanophyceae</taxon>
        <taxon>Oscillatoriophycideae</taxon>
        <taxon>Chroococcales</taxon>
        <taxon>Gomphosphaeriaceae</taxon>
        <taxon>Gomphosphaeria</taxon>
    </lineage>
</organism>
<accession>A0A941GNT9</accession>
<evidence type="ECO:0000313" key="2">
    <source>
        <dbReference type="Proteomes" id="UP000767446"/>
    </source>
</evidence>
<reference evidence="1" key="1">
    <citation type="submission" date="2021-02" db="EMBL/GenBank/DDBJ databases">
        <title>Metagenome analyses of Stigonema ocellatum DSM 106950, Chlorogloea purpurea SAG 13.99 and Gomphosphaeria aponina DSM 107014.</title>
        <authorList>
            <person name="Marter P."/>
            <person name="Huang S."/>
        </authorList>
    </citation>
    <scope>NUCLEOTIDE SEQUENCE</scope>
    <source>
        <strain evidence="1">JP213</strain>
    </source>
</reference>
<dbReference type="AlphaFoldDB" id="A0A941GNT9"/>
<proteinExistence type="predicted"/>
<evidence type="ECO:0000313" key="1">
    <source>
        <dbReference type="EMBL" id="MBR8826835.1"/>
    </source>
</evidence>
<comment type="caution">
    <text evidence="1">The sequence shown here is derived from an EMBL/GenBank/DDBJ whole genome shotgun (WGS) entry which is preliminary data.</text>
</comment>